<evidence type="ECO:0000256" key="1">
    <source>
        <dbReference type="ARBA" id="ARBA00022801"/>
    </source>
</evidence>
<name>A0A920CTX7_9BACL</name>
<dbReference type="PANTHER" id="PTHR33308:SF10">
    <property type="entry name" value="EXO-GLUCOSAMINIDASE LYTG"/>
    <property type="match status" value="1"/>
</dbReference>
<feature type="domain" description="Mannosyl-glycoprotein endo-beta-N-acetylglucosamidase-like" evidence="2">
    <location>
        <begin position="2"/>
        <end position="152"/>
    </location>
</feature>
<dbReference type="Gene3D" id="1.10.530.10">
    <property type="match status" value="1"/>
</dbReference>
<keyword evidence="4" id="KW-1185">Reference proteome</keyword>
<protein>
    <recommendedName>
        <fullName evidence="2">Mannosyl-glycoprotein endo-beta-N-acetylglucosamidase-like domain-containing protein</fullName>
    </recommendedName>
</protein>
<dbReference type="AlphaFoldDB" id="A0A920CTX7"/>
<organism evidence="3 4">
    <name type="scientific">Paenibacillus azoreducens</name>
    <dbReference type="NCBI Taxonomy" id="116718"/>
    <lineage>
        <taxon>Bacteria</taxon>
        <taxon>Bacillati</taxon>
        <taxon>Bacillota</taxon>
        <taxon>Bacilli</taxon>
        <taxon>Bacillales</taxon>
        <taxon>Paenibacillaceae</taxon>
        <taxon>Paenibacillus</taxon>
    </lineage>
</organism>
<dbReference type="SUPFAM" id="SSF55383">
    <property type="entry name" value="Copper amine oxidase, domain N"/>
    <property type="match status" value="1"/>
</dbReference>
<dbReference type="SMART" id="SM00047">
    <property type="entry name" value="LYZ2"/>
    <property type="match status" value="1"/>
</dbReference>
<gene>
    <name evidence="3" type="ORF">J34TS1_36020</name>
</gene>
<dbReference type="EMBL" id="BORT01000016">
    <property type="protein sequence ID" value="GIO48837.1"/>
    <property type="molecule type" value="Genomic_DNA"/>
</dbReference>
<dbReference type="InterPro" id="IPR002901">
    <property type="entry name" value="MGlyc_endo_b_GlcNAc-like_dom"/>
</dbReference>
<evidence type="ECO:0000259" key="2">
    <source>
        <dbReference type="SMART" id="SM00047"/>
    </source>
</evidence>
<dbReference type="Pfam" id="PF01832">
    <property type="entry name" value="Glucosaminidase"/>
    <property type="match status" value="1"/>
</dbReference>
<dbReference type="InterPro" id="IPR051056">
    <property type="entry name" value="Glycosyl_Hydrolase_73"/>
</dbReference>
<dbReference type="Proteomes" id="UP000682811">
    <property type="component" value="Unassembled WGS sequence"/>
</dbReference>
<keyword evidence="1" id="KW-0378">Hydrolase</keyword>
<dbReference type="RefSeq" id="WP_212979450.1">
    <property type="nucleotide sequence ID" value="NZ_AP025343.1"/>
</dbReference>
<evidence type="ECO:0000313" key="4">
    <source>
        <dbReference type="Proteomes" id="UP000682811"/>
    </source>
</evidence>
<reference evidence="3 4" key="1">
    <citation type="submission" date="2021-03" db="EMBL/GenBank/DDBJ databases">
        <title>Antimicrobial resistance genes in bacteria isolated from Japanese honey, and their potential for conferring macrolide and lincosamide resistance in the American foulbrood pathogen Paenibacillus larvae.</title>
        <authorList>
            <person name="Okamoto M."/>
            <person name="Kumagai M."/>
            <person name="Kanamori H."/>
            <person name="Takamatsu D."/>
        </authorList>
    </citation>
    <scope>NUCLEOTIDE SEQUENCE [LARGE SCALE GENOMIC DNA]</scope>
    <source>
        <strain evidence="3 4">J34TS1</strain>
    </source>
</reference>
<dbReference type="Gene3D" id="4.10.80.30">
    <property type="entry name" value="DNA polymerase, domain 6"/>
    <property type="match status" value="1"/>
</dbReference>
<dbReference type="InterPro" id="IPR036582">
    <property type="entry name" value="Mao_N_sf"/>
</dbReference>
<evidence type="ECO:0000313" key="3">
    <source>
        <dbReference type="EMBL" id="GIO48837.1"/>
    </source>
</evidence>
<dbReference type="PRINTS" id="PR01002">
    <property type="entry name" value="FLGFLGJ"/>
</dbReference>
<dbReference type="GO" id="GO:0004040">
    <property type="term" value="F:amidase activity"/>
    <property type="evidence" value="ECO:0007669"/>
    <property type="project" value="InterPro"/>
</dbReference>
<proteinExistence type="predicted"/>
<sequence length="258" mass="27315">MTKKEFITKIAPHAAKDMQETNVAASLTIAQAALESAWGGSGLTVKANNLFGIKGKGPAGSCTMPTTEYVKGKPVKVNAAFRAYHNWGESINDHSKLIMDGVSWDRNKYKGVIGKRGADAARAIAEAGYATDPKYAQKLIALMNEYNLYQYDEPGTVRDKPASGNTGEAATVEIDGKQICSGIFINGLVSAPVRKVAEALGANVGWDGKRATVNGKLIIGSELNGDTAFAPVREVAEAAGGKVIDWIGKECKVIIQKG</sequence>
<accession>A0A920CTX7</accession>
<comment type="caution">
    <text evidence="3">The sequence shown here is derived from an EMBL/GenBank/DDBJ whole genome shotgun (WGS) entry which is preliminary data.</text>
</comment>
<dbReference type="PANTHER" id="PTHR33308">
    <property type="entry name" value="PEPTIDOGLYCAN HYDROLASE FLGJ"/>
    <property type="match status" value="1"/>
</dbReference>